<gene>
    <name evidence="7" type="ORF">D7S89_24635</name>
</gene>
<sequence>MDIRQLKAFIAVFEERSITAAAQRLFLAQPTLSVTIRQLEEEMGVALFNREARGVRVSEAARLLYPQARQLVEQADSLKRLFRQDGRCLLLTLGIEADLGPKHIEQLLKWAQQASPLLLLSVVQGCAGDARLAAEDSRCEDELFLPLWEEPFVLVSPAGAPTDDWVICPDHPSHQRLLPLYGGRVECAARAGSLMLARHMVAAGLGRAWLPVSLAQGDAGVRVHETTGPSLMRRVGLCYAAQALSRPGLQALHGYLQSLNVDVRPHG</sequence>
<dbReference type="Pfam" id="PF03466">
    <property type="entry name" value="LysR_substrate"/>
    <property type="match status" value="1"/>
</dbReference>
<dbReference type="Proteomes" id="UP000280434">
    <property type="component" value="Unassembled WGS sequence"/>
</dbReference>
<dbReference type="AlphaFoldDB" id="A0A494WZA6"/>
<dbReference type="PANTHER" id="PTHR30346">
    <property type="entry name" value="TRANSCRIPTIONAL DUAL REGULATOR HCAR-RELATED"/>
    <property type="match status" value="1"/>
</dbReference>
<dbReference type="InterPro" id="IPR036390">
    <property type="entry name" value="WH_DNA-bd_sf"/>
</dbReference>
<keyword evidence="3" id="KW-0238">DNA-binding</keyword>
<dbReference type="OrthoDB" id="5292387at2"/>
<evidence type="ECO:0000256" key="2">
    <source>
        <dbReference type="ARBA" id="ARBA00023015"/>
    </source>
</evidence>
<dbReference type="InterPro" id="IPR005119">
    <property type="entry name" value="LysR_subst-bd"/>
</dbReference>
<dbReference type="PRINTS" id="PR00039">
    <property type="entry name" value="HTHLYSR"/>
</dbReference>
<dbReference type="GO" id="GO:0003677">
    <property type="term" value="F:DNA binding"/>
    <property type="evidence" value="ECO:0007669"/>
    <property type="project" value="UniProtKB-KW"/>
</dbReference>
<reference evidence="7 8" key="1">
    <citation type="submission" date="2018-10" db="EMBL/GenBank/DDBJ databases">
        <title>Paraburkholderia sp. 7MK8-2, isolated from soil.</title>
        <authorList>
            <person name="Gao Z.-H."/>
            <person name="Qiu L.-H."/>
        </authorList>
    </citation>
    <scope>NUCLEOTIDE SEQUENCE [LARGE SCALE GENOMIC DNA]</scope>
    <source>
        <strain evidence="7 8">7MK8-2</strain>
    </source>
</reference>
<dbReference type="Gene3D" id="3.40.190.10">
    <property type="entry name" value="Periplasmic binding protein-like II"/>
    <property type="match status" value="2"/>
</dbReference>
<dbReference type="Gene3D" id="1.10.10.10">
    <property type="entry name" value="Winged helix-like DNA-binding domain superfamily/Winged helix DNA-binding domain"/>
    <property type="match status" value="1"/>
</dbReference>
<protein>
    <submittedName>
        <fullName evidence="7">LysR family transcriptional regulator</fullName>
    </submittedName>
</protein>
<dbReference type="InterPro" id="IPR000847">
    <property type="entry name" value="LysR_HTH_N"/>
</dbReference>
<dbReference type="Pfam" id="PF00126">
    <property type="entry name" value="HTH_1"/>
    <property type="match status" value="1"/>
</dbReference>
<evidence type="ECO:0000256" key="4">
    <source>
        <dbReference type="ARBA" id="ARBA00023159"/>
    </source>
</evidence>
<evidence type="ECO:0000256" key="3">
    <source>
        <dbReference type="ARBA" id="ARBA00023125"/>
    </source>
</evidence>
<dbReference type="EMBL" id="RBZV01000016">
    <property type="protein sequence ID" value="RKP43868.1"/>
    <property type="molecule type" value="Genomic_DNA"/>
</dbReference>
<dbReference type="FunFam" id="1.10.10.10:FF:000001">
    <property type="entry name" value="LysR family transcriptional regulator"/>
    <property type="match status" value="1"/>
</dbReference>
<dbReference type="SUPFAM" id="SSF53850">
    <property type="entry name" value="Periplasmic binding protein-like II"/>
    <property type="match status" value="1"/>
</dbReference>
<dbReference type="PANTHER" id="PTHR30346:SF26">
    <property type="entry name" value="HYDROGEN PEROXIDE-INDUCIBLE GENES ACTIVATOR"/>
    <property type="match status" value="1"/>
</dbReference>
<evidence type="ECO:0000313" key="7">
    <source>
        <dbReference type="EMBL" id="RKP43868.1"/>
    </source>
</evidence>
<name>A0A494WZA6_9BURK</name>
<comment type="caution">
    <text evidence="7">The sequence shown here is derived from an EMBL/GenBank/DDBJ whole genome shotgun (WGS) entry which is preliminary data.</text>
</comment>
<keyword evidence="4" id="KW-0010">Activator</keyword>
<keyword evidence="8" id="KW-1185">Reference proteome</keyword>
<keyword evidence="2" id="KW-0805">Transcription regulation</keyword>
<dbReference type="PROSITE" id="PS50931">
    <property type="entry name" value="HTH_LYSR"/>
    <property type="match status" value="1"/>
</dbReference>
<evidence type="ECO:0000256" key="1">
    <source>
        <dbReference type="ARBA" id="ARBA00009437"/>
    </source>
</evidence>
<evidence type="ECO:0000256" key="5">
    <source>
        <dbReference type="ARBA" id="ARBA00023163"/>
    </source>
</evidence>
<evidence type="ECO:0000259" key="6">
    <source>
        <dbReference type="PROSITE" id="PS50931"/>
    </source>
</evidence>
<accession>A0A494WZA6</accession>
<feature type="domain" description="HTH lysR-type" evidence="6">
    <location>
        <begin position="1"/>
        <end position="58"/>
    </location>
</feature>
<organism evidence="7 8">
    <name type="scientific">Trinickia fusca</name>
    <dbReference type="NCBI Taxonomy" id="2419777"/>
    <lineage>
        <taxon>Bacteria</taxon>
        <taxon>Pseudomonadati</taxon>
        <taxon>Pseudomonadota</taxon>
        <taxon>Betaproteobacteria</taxon>
        <taxon>Burkholderiales</taxon>
        <taxon>Burkholderiaceae</taxon>
        <taxon>Trinickia</taxon>
    </lineage>
</organism>
<evidence type="ECO:0000313" key="8">
    <source>
        <dbReference type="Proteomes" id="UP000280434"/>
    </source>
</evidence>
<dbReference type="InterPro" id="IPR036388">
    <property type="entry name" value="WH-like_DNA-bd_sf"/>
</dbReference>
<dbReference type="SUPFAM" id="SSF46785">
    <property type="entry name" value="Winged helix' DNA-binding domain"/>
    <property type="match status" value="1"/>
</dbReference>
<dbReference type="GO" id="GO:0003700">
    <property type="term" value="F:DNA-binding transcription factor activity"/>
    <property type="evidence" value="ECO:0007669"/>
    <property type="project" value="InterPro"/>
</dbReference>
<comment type="similarity">
    <text evidence="1">Belongs to the LysR transcriptional regulatory family.</text>
</comment>
<dbReference type="GO" id="GO:0032993">
    <property type="term" value="C:protein-DNA complex"/>
    <property type="evidence" value="ECO:0007669"/>
    <property type="project" value="TreeGrafter"/>
</dbReference>
<keyword evidence="5" id="KW-0804">Transcription</keyword>
<proteinExistence type="inferred from homology"/>